<reference evidence="1 2" key="1">
    <citation type="journal article" date="2021" name="Int. J. Syst. Evol. Microbiol.">
        <title>Reticulibacter mediterranei gen. nov., sp. nov., within the new family Reticulibacteraceae fam. nov., and Ktedonospora formicarum gen. nov., sp. nov., Ktedonobacter robiniae sp. nov., Dictyobacter formicarum sp. nov. and Dictyobacter arantiisoli sp. nov., belonging to the class Ktedonobacteria.</title>
        <authorList>
            <person name="Yabe S."/>
            <person name="Zheng Y."/>
            <person name="Wang C.M."/>
            <person name="Sakai Y."/>
            <person name="Abe K."/>
            <person name="Yokota A."/>
            <person name="Donadio S."/>
            <person name="Cavaletti L."/>
            <person name="Monciardini P."/>
        </authorList>
    </citation>
    <scope>NUCLEOTIDE SEQUENCE [LARGE SCALE GENOMIC DNA]</scope>
    <source>
        <strain evidence="1 2">SOSP1-30</strain>
    </source>
</reference>
<proteinExistence type="predicted"/>
<gene>
    <name evidence="1" type="ORF">KSB_61180</name>
</gene>
<dbReference type="Proteomes" id="UP000654345">
    <property type="component" value="Unassembled WGS sequence"/>
</dbReference>
<evidence type="ECO:0008006" key="3">
    <source>
        <dbReference type="Google" id="ProtNLM"/>
    </source>
</evidence>
<organism evidence="1 2">
    <name type="scientific">Ktedonobacter robiniae</name>
    <dbReference type="NCBI Taxonomy" id="2778365"/>
    <lineage>
        <taxon>Bacteria</taxon>
        <taxon>Bacillati</taxon>
        <taxon>Chloroflexota</taxon>
        <taxon>Ktedonobacteria</taxon>
        <taxon>Ktedonobacterales</taxon>
        <taxon>Ktedonobacteraceae</taxon>
        <taxon>Ktedonobacter</taxon>
    </lineage>
</organism>
<accession>A0ABQ3UXZ3</accession>
<dbReference type="EMBL" id="BNJG01000002">
    <property type="protein sequence ID" value="GHO57643.1"/>
    <property type="molecule type" value="Genomic_DNA"/>
</dbReference>
<protein>
    <recommendedName>
        <fullName evidence="3">Secreted protein</fullName>
    </recommendedName>
</protein>
<sequence>MTCCIILLILLLVCRENVEQLVERSYVFKTKYHFSSGNNQKRIRRSKRCPGQGQRADLMGLRISKEDTLLSPGAVLREQGEAVPAERMEGMSNGKAMFTIRVIRCS</sequence>
<name>A0ABQ3UXZ3_9CHLR</name>
<evidence type="ECO:0000313" key="2">
    <source>
        <dbReference type="Proteomes" id="UP000654345"/>
    </source>
</evidence>
<comment type="caution">
    <text evidence="1">The sequence shown here is derived from an EMBL/GenBank/DDBJ whole genome shotgun (WGS) entry which is preliminary data.</text>
</comment>
<keyword evidence="2" id="KW-1185">Reference proteome</keyword>
<evidence type="ECO:0000313" key="1">
    <source>
        <dbReference type="EMBL" id="GHO57643.1"/>
    </source>
</evidence>